<reference evidence="1" key="1">
    <citation type="journal article" date="2014" name="Int. J. Syst. Evol. Microbiol.">
        <title>Complete genome sequence of Corynebacterium casei LMG S-19264T (=DSM 44701T), isolated from a smear-ripened cheese.</title>
        <authorList>
            <consortium name="US DOE Joint Genome Institute (JGI-PGF)"/>
            <person name="Walter F."/>
            <person name="Albersmeier A."/>
            <person name="Kalinowski J."/>
            <person name="Ruckert C."/>
        </authorList>
    </citation>
    <scope>NUCLEOTIDE SEQUENCE</scope>
    <source>
        <strain evidence="1">VKM B-2222</strain>
    </source>
</reference>
<dbReference type="InterPro" id="IPR036641">
    <property type="entry name" value="HPT_dom_sf"/>
</dbReference>
<name>A0AAD3RV61_9RHOB</name>
<organism evidence="1 2">
    <name type="scientific">Paracoccus kondratievae</name>
    <dbReference type="NCBI Taxonomy" id="135740"/>
    <lineage>
        <taxon>Bacteria</taxon>
        <taxon>Pseudomonadati</taxon>
        <taxon>Pseudomonadota</taxon>
        <taxon>Alphaproteobacteria</taxon>
        <taxon>Rhodobacterales</taxon>
        <taxon>Paracoccaceae</taxon>
        <taxon>Paracoccus</taxon>
    </lineage>
</organism>
<accession>A0AAD3RV61</accession>
<evidence type="ECO:0000313" key="2">
    <source>
        <dbReference type="Proteomes" id="UP001143349"/>
    </source>
</evidence>
<gene>
    <name evidence="1" type="ORF">GCM10017635_37750</name>
</gene>
<dbReference type="RefSeq" id="WP_010391874.1">
    <property type="nucleotide sequence ID" value="NZ_BSFH01000099.1"/>
</dbReference>
<sequence length="125" mass="13609">MTRISVLTVSEAARIDVQRLEQIIQELGEIAAGQIIGMALEQMALTLHRTVSAFQRGDPGMIVAHADKLSRLAWQMGMVTLAAVAIDVGACAERQDFTALAATVGRLERIGNHSLTELWDLRETP</sequence>
<evidence type="ECO:0000313" key="1">
    <source>
        <dbReference type="EMBL" id="GLK66298.1"/>
    </source>
</evidence>
<keyword evidence="2" id="KW-1185">Reference proteome</keyword>
<dbReference type="AlphaFoldDB" id="A0AAD3RV61"/>
<dbReference type="EMBL" id="BSFH01000099">
    <property type="protein sequence ID" value="GLK66298.1"/>
    <property type="molecule type" value="Genomic_DNA"/>
</dbReference>
<dbReference type="SUPFAM" id="SSF47226">
    <property type="entry name" value="Histidine-containing phosphotransfer domain, HPT domain"/>
    <property type="match status" value="1"/>
</dbReference>
<protein>
    <submittedName>
        <fullName evidence="1">Uncharacterized protein</fullName>
    </submittedName>
</protein>
<dbReference type="Gene3D" id="1.20.120.160">
    <property type="entry name" value="HPT domain"/>
    <property type="match status" value="1"/>
</dbReference>
<dbReference type="GO" id="GO:0000160">
    <property type="term" value="P:phosphorelay signal transduction system"/>
    <property type="evidence" value="ECO:0007669"/>
    <property type="project" value="InterPro"/>
</dbReference>
<proteinExistence type="predicted"/>
<comment type="caution">
    <text evidence="1">The sequence shown here is derived from an EMBL/GenBank/DDBJ whole genome shotgun (WGS) entry which is preliminary data.</text>
</comment>
<dbReference type="Proteomes" id="UP001143349">
    <property type="component" value="Unassembled WGS sequence"/>
</dbReference>
<reference evidence="1" key="2">
    <citation type="submission" date="2023-01" db="EMBL/GenBank/DDBJ databases">
        <authorList>
            <person name="Sun Q."/>
            <person name="Evtushenko L."/>
        </authorList>
    </citation>
    <scope>NUCLEOTIDE SEQUENCE</scope>
    <source>
        <strain evidence="1">VKM B-2222</strain>
    </source>
</reference>